<evidence type="ECO:0000256" key="7">
    <source>
        <dbReference type="ARBA" id="ARBA00022777"/>
    </source>
</evidence>
<dbReference type="FunFam" id="1.10.287.130:FF:000038">
    <property type="entry name" value="Sensory transduction histidine kinase"/>
    <property type="match status" value="1"/>
</dbReference>
<dbReference type="GO" id="GO:0005524">
    <property type="term" value="F:ATP binding"/>
    <property type="evidence" value="ECO:0007669"/>
    <property type="project" value="UniProtKB-KW"/>
</dbReference>
<accession>A0A0E3SBF3</accession>
<dbReference type="EC" id="2.7.13.3" evidence="3"/>
<evidence type="ECO:0000256" key="1">
    <source>
        <dbReference type="ARBA" id="ARBA00000085"/>
    </source>
</evidence>
<dbReference type="FunFam" id="3.30.565.10:FF:000010">
    <property type="entry name" value="Sensor histidine kinase RcsC"/>
    <property type="match status" value="1"/>
</dbReference>
<feature type="coiled-coil region" evidence="12">
    <location>
        <begin position="92"/>
        <end position="129"/>
    </location>
</feature>
<name>A0A0E3SBF3_9EURY</name>
<evidence type="ECO:0000256" key="9">
    <source>
        <dbReference type="ARBA" id="ARBA00023012"/>
    </source>
</evidence>
<evidence type="ECO:0000256" key="11">
    <source>
        <dbReference type="ARBA" id="ARBA00023306"/>
    </source>
</evidence>
<gene>
    <name evidence="14" type="ORF">MSHOH_0639</name>
</gene>
<keyword evidence="7 14" id="KW-0418">Kinase</keyword>
<dbReference type="PROSITE" id="PS50109">
    <property type="entry name" value="HIS_KIN"/>
    <property type="match status" value="1"/>
</dbReference>
<reference evidence="14 15" key="1">
    <citation type="submission" date="2014-07" db="EMBL/GenBank/DDBJ databases">
        <title>Methanogenic archaea and the global carbon cycle.</title>
        <authorList>
            <person name="Henriksen J.R."/>
            <person name="Luke J."/>
            <person name="Reinhart S."/>
            <person name="Benedict M.N."/>
            <person name="Youngblut N.D."/>
            <person name="Metcalf M.E."/>
            <person name="Whitaker R.J."/>
            <person name="Metcalf W.W."/>
        </authorList>
    </citation>
    <scope>NUCLEOTIDE SEQUENCE [LARGE SCALE GENOMIC DNA]</scope>
    <source>
        <strain evidence="14 15">HB-1</strain>
    </source>
</reference>
<dbReference type="PANTHER" id="PTHR43711:SF31">
    <property type="entry name" value="HISTIDINE KINASE"/>
    <property type="match status" value="1"/>
</dbReference>
<dbReference type="PRINTS" id="PR00344">
    <property type="entry name" value="BCTRLSENSOR"/>
</dbReference>
<dbReference type="Pfam" id="PF00512">
    <property type="entry name" value="HisKA"/>
    <property type="match status" value="1"/>
</dbReference>
<evidence type="ECO:0000313" key="15">
    <source>
        <dbReference type="Proteomes" id="UP000033101"/>
    </source>
</evidence>
<dbReference type="Proteomes" id="UP000033101">
    <property type="component" value="Chromosome"/>
</dbReference>
<dbReference type="InterPro" id="IPR050736">
    <property type="entry name" value="Sensor_HK_Regulatory"/>
</dbReference>
<comment type="subcellular location">
    <subcellularLocation>
        <location evidence="2">Membrane</location>
    </subcellularLocation>
</comment>
<dbReference type="InterPro" id="IPR014787">
    <property type="entry name" value="PSer_Pase_RsbU_N"/>
</dbReference>
<keyword evidence="6" id="KW-0547">Nucleotide-binding</keyword>
<dbReference type="GeneID" id="25419367"/>
<dbReference type="GO" id="GO:0016020">
    <property type="term" value="C:membrane"/>
    <property type="evidence" value="ECO:0007669"/>
    <property type="project" value="UniProtKB-SubCell"/>
</dbReference>
<dbReference type="SUPFAM" id="SSF47384">
    <property type="entry name" value="Homodimeric domain of signal transducing histidine kinase"/>
    <property type="match status" value="1"/>
</dbReference>
<dbReference type="InterPro" id="IPR017944">
    <property type="entry name" value="KaiA/RbsU_helical_domain_sf"/>
</dbReference>
<dbReference type="Gene3D" id="1.10.287.130">
    <property type="match status" value="1"/>
</dbReference>
<proteinExistence type="predicted"/>
<dbReference type="CDD" id="cd16922">
    <property type="entry name" value="HATPase_EvgS-ArcB-TorS-like"/>
    <property type="match status" value="1"/>
</dbReference>
<dbReference type="Pfam" id="PF02518">
    <property type="entry name" value="HATPase_c"/>
    <property type="match status" value="1"/>
</dbReference>
<evidence type="ECO:0000313" key="14">
    <source>
        <dbReference type="EMBL" id="AKB77122.1"/>
    </source>
</evidence>
<dbReference type="OrthoDB" id="137941at2157"/>
<keyword evidence="9" id="KW-0902">Two-component regulatory system</keyword>
<dbReference type="RefSeq" id="WP_052730686.1">
    <property type="nucleotide sequence ID" value="NZ_CP009516.1"/>
</dbReference>
<dbReference type="AlphaFoldDB" id="A0A0E3SBF3"/>
<dbReference type="Gene3D" id="1.10.1240.30">
    <property type="entry name" value="KaiA/RbsU domain"/>
    <property type="match status" value="1"/>
</dbReference>
<keyword evidence="4" id="KW-0597">Phosphoprotein</keyword>
<evidence type="ECO:0000256" key="2">
    <source>
        <dbReference type="ARBA" id="ARBA00004370"/>
    </source>
</evidence>
<sequence length="467" mass="52961">MSIPNFKQRYYILLKSYFNDPDEKYLFEIEKLGRELVQENVPPEDIAEIHEEAVACLAEAYPDARLIESARYLSTPLMEIMMAYGLAFREWIEASEKSRSELQKYARELEQANRELKKYSKGLQQSKKQFTTFMDNLPAAAFIKDDRGFILYSNSYLKEHPEIEKRIRDEGAKEKDSNTKIESLAGLEGNELFYRTIRFPINQGDGIILYGGLGIDVTEQVRAEEMMVKAKLAAEEANNTKSSFLANVSHELRTPLNSIIGYSDFLLEQTAGPLNEKQKKYVDNISMSGKHLLSLINDILDLSRIEAGKMELRYTEVSVSRLICEVLTTLIPLASKKGISLDKDIDPQLWVLHADEAKLREILYNLTSNAIKFTPYNGSVAVRTRIAGGLAEISVRDSGIGISQEDRKKLFQPFSQIDTWEVRTYQGSGLGLTIVQKLVELHGGKIWIESEVGKGSTFIFTLPIKQT</sequence>
<dbReference type="InterPro" id="IPR036097">
    <property type="entry name" value="HisK_dim/P_sf"/>
</dbReference>
<evidence type="ECO:0000256" key="4">
    <source>
        <dbReference type="ARBA" id="ARBA00022553"/>
    </source>
</evidence>
<dbReference type="Pfam" id="PF08673">
    <property type="entry name" value="RsbU_N"/>
    <property type="match status" value="1"/>
</dbReference>
<dbReference type="SUPFAM" id="SSF101215">
    <property type="entry name" value="KaiA/RbsU domain"/>
    <property type="match status" value="1"/>
</dbReference>
<evidence type="ECO:0000256" key="10">
    <source>
        <dbReference type="ARBA" id="ARBA00023136"/>
    </source>
</evidence>
<dbReference type="SMART" id="SM00387">
    <property type="entry name" value="HATPase_c"/>
    <property type="match status" value="1"/>
</dbReference>
<protein>
    <recommendedName>
        <fullName evidence="3">histidine kinase</fullName>
        <ecNumber evidence="3">2.7.13.3</ecNumber>
    </recommendedName>
</protein>
<dbReference type="GO" id="GO:0000155">
    <property type="term" value="F:phosphorelay sensor kinase activity"/>
    <property type="evidence" value="ECO:0007669"/>
    <property type="project" value="InterPro"/>
</dbReference>
<dbReference type="PATRIC" id="fig|1434110.4.peg.779"/>
<dbReference type="EMBL" id="CP009516">
    <property type="protein sequence ID" value="AKB77122.1"/>
    <property type="molecule type" value="Genomic_DNA"/>
</dbReference>
<organism evidence="14 15">
    <name type="scientific">Methanosarcina horonobensis HB-1 = JCM 15518</name>
    <dbReference type="NCBI Taxonomy" id="1434110"/>
    <lineage>
        <taxon>Archaea</taxon>
        <taxon>Methanobacteriati</taxon>
        <taxon>Methanobacteriota</taxon>
        <taxon>Stenosarchaea group</taxon>
        <taxon>Methanomicrobia</taxon>
        <taxon>Methanosarcinales</taxon>
        <taxon>Methanosarcinaceae</taxon>
        <taxon>Methanosarcina</taxon>
    </lineage>
</organism>
<keyword evidence="12" id="KW-0175">Coiled coil</keyword>
<evidence type="ECO:0000256" key="12">
    <source>
        <dbReference type="SAM" id="Coils"/>
    </source>
</evidence>
<keyword evidence="10" id="KW-0472">Membrane</keyword>
<dbReference type="KEGG" id="mhor:MSHOH_0639"/>
<dbReference type="PANTHER" id="PTHR43711">
    <property type="entry name" value="TWO-COMPONENT HISTIDINE KINASE"/>
    <property type="match status" value="1"/>
</dbReference>
<dbReference type="InterPro" id="IPR005467">
    <property type="entry name" value="His_kinase_dom"/>
</dbReference>
<evidence type="ECO:0000256" key="3">
    <source>
        <dbReference type="ARBA" id="ARBA00012438"/>
    </source>
</evidence>
<dbReference type="InterPro" id="IPR003594">
    <property type="entry name" value="HATPase_dom"/>
</dbReference>
<dbReference type="InterPro" id="IPR036890">
    <property type="entry name" value="HATPase_C_sf"/>
</dbReference>
<evidence type="ECO:0000256" key="8">
    <source>
        <dbReference type="ARBA" id="ARBA00022840"/>
    </source>
</evidence>
<dbReference type="SMART" id="SM00388">
    <property type="entry name" value="HisKA"/>
    <property type="match status" value="1"/>
</dbReference>
<keyword evidence="8" id="KW-0067">ATP-binding</keyword>
<evidence type="ECO:0000259" key="13">
    <source>
        <dbReference type="PROSITE" id="PS50109"/>
    </source>
</evidence>
<dbReference type="InterPro" id="IPR003661">
    <property type="entry name" value="HisK_dim/P_dom"/>
</dbReference>
<dbReference type="Gene3D" id="3.30.565.10">
    <property type="entry name" value="Histidine kinase-like ATPase, C-terminal domain"/>
    <property type="match status" value="1"/>
</dbReference>
<evidence type="ECO:0000256" key="6">
    <source>
        <dbReference type="ARBA" id="ARBA00022741"/>
    </source>
</evidence>
<dbReference type="STRING" id="1434110.MSHOH_0639"/>
<evidence type="ECO:0000256" key="5">
    <source>
        <dbReference type="ARBA" id="ARBA00022679"/>
    </source>
</evidence>
<comment type="catalytic activity">
    <reaction evidence="1">
        <text>ATP + protein L-histidine = ADP + protein N-phospho-L-histidine.</text>
        <dbReference type="EC" id="2.7.13.3"/>
    </reaction>
</comment>
<feature type="domain" description="Histidine kinase" evidence="13">
    <location>
        <begin position="247"/>
        <end position="466"/>
    </location>
</feature>
<keyword evidence="11" id="KW-0131">Cell cycle</keyword>
<keyword evidence="15" id="KW-1185">Reference proteome</keyword>
<dbReference type="CDD" id="cd00082">
    <property type="entry name" value="HisKA"/>
    <property type="match status" value="1"/>
</dbReference>
<dbReference type="InterPro" id="IPR004358">
    <property type="entry name" value="Sig_transdc_His_kin-like_C"/>
</dbReference>
<dbReference type="SUPFAM" id="SSF55874">
    <property type="entry name" value="ATPase domain of HSP90 chaperone/DNA topoisomerase II/histidine kinase"/>
    <property type="match status" value="1"/>
</dbReference>
<keyword evidence="5" id="KW-0808">Transferase</keyword>
<dbReference type="HOGENOM" id="CLU_000445_114_83_2"/>